<dbReference type="EMBL" id="CP035913">
    <property type="protein sequence ID" value="QBE66794.1"/>
    <property type="molecule type" value="Genomic_DNA"/>
</dbReference>
<feature type="transmembrane region" description="Helical" evidence="4">
    <location>
        <begin position="169"/>
        <end position="192"/>
    </location>
</feature>
<dbReference type="InterPro" id="IPR000160">
    <property type="entry name" value="GGDEF_dom"/>
</dbReference>
<feature type="transmembrane region" description="Helical" evidence="4">
    <location>
        <begin position="144"/>
        <end position="162"/>
    </location>
</feature>
<dbReference type="GO" id="GO:0043709">
    <property type="term" value="P:cell adhesion involved in single-species biofilm formation"/>
    <property type="evidence" value="ECO:0007669"/>
    <property type="project" value="TreeGrafter"/>
</dbReference>
<name>A0A4P6L5Q5_9BURK</name>
<dbReference type="GO" id="GO:1902201">
    <property type="term" value="P:negative regulation of bacterial-type flagellum-dependent cell motility"/>
    <property type="evidence" value="ECO:0007669"/>
    <property type="project" value="TreeGrafter"/>
</dbReference>
<feature type="compositionally biased region" description="Polar residues" evidence="3">
    <location>
        <begin position="1"/>
        <end position="12"/>
    </location>
</feature>
<dbReference type="Gene3D" id="3.30.70.270">
    <property type="match status" value="1"/>
</dbReference>
<feature type="region of interest" description="Disordered" evidence="3">
    <location>
        <begin position="1"/>
        <end position="29"/>
    </location>
</feature>
<sequence>MYNAGASRTSGAHRSCQKDPVPHRDLPHPRLEIDRQRAEFADAAVEDRFNRHHLPERSAQLKISLLFCAAFYVAFGATDVATLGPTTTAGVMIALRVLVALIAGAGLLAITRRPESVRVAVLAACNVEIVGLAVFMVLCWYQPAAMTWNVMSQALILMAIYVNIPNRFIYAVWIACGSSAVFCVMLFVQGSLRMDDQVALVLLLMLGNTLGYIGARRFHLAQREQFRSAILLEQLADRDPLTGCFNRRVLQRGLLDAELARARRYGTALSVILCDIDHFKRINDTHGHAAGDHVLHEFGGLLLAMTRETVDSVVRYGGEEFLMVLPETDLDGAHALAERIRHAFGSTGSAVELGQFVTATASFGIAAVPALDPDAPDRPDMLVEAADAQLYAAKRGGRNCVRGVAVTAAPVRSTA</sequence>
<dbReference type="OrthoDB" id="9813903at2"/>
<dbReference type="EC" id="2.7.7.65" evidence="1"/>
<dbReference type="GO" id="GO:0005886">
    <property type="term" value="C:plasma membrane"/>
    <property type="evidence" value="ECO:0007669"/>
    <property type="project" value="TreeGrafter"/>
</dbReference>
<keyword evidence="4" id="KW-0472">Membrane</keyword>
<feature type="domain" description="GGDEF" evidence="5">
    <location>
        <begin position="267"/>
        <end position="406"/>
    </location>
</feature>
<dbReference type="InterPro" id="IPR029787">
    <property type="entry name" value="Nucleotide_cyclase"/>
</dbReference>
<feature type="transmembrane region" description="Helical" evidence="4">
    <location>
        <begin position="63"/>
        <end position="83"/>
    </location>
</feature>
<evidence type="ECO:0000256" key="4">
    <source>
        <dbReference type="SAM" id="Phobius"/>
    </source>
</evidence>
<dbReference type="RefSeq" id="WP_130189901.1">
    <property type="nucleotide sequence ID" value="NZ_CP035913.1"/>
</dbReference>
<evidence type="ECO:0000313" key="7">
    <source>
        <dbReference type="Proteomes" id="UP000290637"/>
    </source>
</evidence>
<evidence type="ECO:0000259" key="5">
    <source>
        <dbReference type="PROSITE" id="PS50887"/>
    </source>
</evidence>
<feature type="transmembrane region" description="Helical" evidence="4">
    <location>
        <begin position="198"/>
        <end position="215"/>
    </location>
</feature>
<evidence type="ECO:0000256" key="3">
    <source>
        <dbReference type="SAM" id="MobiDB-lite"/>
    </source>
</evidence>
<gene>
    <name evidence="6" type="ORF">EWM63_30675</name>
</gene>
<evidence type="ECO:0000256" key="2">
    <source>
        <dbReference type="ARBA" id="ARBA00034247"/>
    </source>
</evidence>
<feature type="transmembrane region" description="Helical" evidence="4">
    <location>
        <begin position="117"/>
        <end position="138"/>
    </location>
</feature>
<dbReference type="GO" id="GO:0052621">
    <property type="term" value="F:diguanylate cyclase activity"/>
    <property type="evidence" value="ECO:0007669"/>
    <property type="project" value="UniProtKB-EC"/>
</dbReference>
<dbReference type="Pfam" id="PF00990">
    <property type="entry name" value="GGDEF"/>
    <property type="match status" value="1"/>
</dbReference>
<keyword evidence="7" id="KW-1185">Reference proteome</keyword>
<proteinExistence type="predicted"/>
<evidence type="ECO:0000256" key="1">
    <source>
        <dbReference type="ARBA" id="ARBA00012528"/>
    </source>
</evidence>
<dbReference type="PROSITE" id="PS50887">
    <property type="entry name" value="GGDEF"/>
    <property type="match status" value="1"/>
</dbReference>
<dbReference type="SMART" id="SM00267">
    <property type="entry name" value="GGDEF"/>
    <property type="match status" value="1"/>
</dbReference>
<feature type="transmembrane region" description="Helical" evidence="4">
    <location>
        <begin position="89"/>
        <end position="110"/>
    </location>
</feature>
<dbReference type="KEGG" id="plue:EWM63_30675"/>
<protein>
    <recommendedName>
        <fullName evidence="1">diguanylate cyclase</fullName>
        <ecNumber evidence="1">2.7.7.65</ecNumber>
    </recommendedName>
</protein>
<dbReference type="InterPro" id="IPR050469">
    <property type="entry name" value="Diguanylate_Cyclase"/>
</dbReference>
<dbReference type="SUPFAM" id="SSF55073">
    <property type="entry name" value="Nucleotide cyclase"/>
    <property type="match status" value="1"/>
</dbReference>
<dbReference type="Proteomes" id="UP000290637">
    <property type="component" value="Chromosome"/>
</dbReference>
<dbReference type="PANTHER" id="PTHR45138">
    <property type="entry name" value="REGULATORY COMPONENTS OF SENSORY TRANSDUCTION SYSTEM"/>
    <property type="match status" value="1"/>
</dbReference>
<dbReference type="FunFam" id="3.30.70.270:FF:000001">
    <property type="entry name" value="Diguanylate cyclase domain protein"/>
    <property type="match status" value="1"/>
</dbReference>
<dbReference type="CDD" id="cd01949">
    <property type="entry name" value="GGDEF"/>
    <property type="match status" value="1"/>
</dbReference>
<reference evidence="6 7" key="1">
    <citation type="submission" date="2019-02" db="EMBL/GenBank/DDBJ databases">
        <title>Draft Genome Sequences of Six Type Strains of the Genus Massilia.</title>
        <authorList>
            <person name="Miess H."/>
            <person name="Frediansyhah A."/>
            <person name="Gross H."/>
        </authorList>
    </citation>
    <scope>NUCLEOTIDE SEQUENCE [LARGE SCALE GENOMIC DNA]</scope>
    <source>
        <strain evidence="6 7">DSM 17473</strain>
    </source>
</reference>
<keyword evidence="4" id="KW-0812">Transmembrane</keyword>
<dbReference type="InterPro" id="IPR043128">
    <property type="entry name" value="Rev_trsase/Diguanyl_cyclase"/>
</dbReference>
<dbReference type="AlphaFoldDB" id="A0A4P6L5Q5"/>
<organism evidence="6 7">
    <name type="scientific">Pseudoduganella lutea</name>
    <dbReference type="NCBI Taxonomy" id="321985"/>
    <lineage>
        <taxon>Bacteria</taxon>
        <taxon>Pseudomonadati</taxon>
        <taxon>Pseudomonadota</taxon>
        <taxon>Betaproteobacteria</taxon>
        <taxon>Burkholderiales</taxon>
        <taxon>Oxalobacteraceae</taxon>
        <taxon>Telluria group</taxon>
        <taxon>Pseudoduganella</taxon>
    </lineage>
</organism>
<dbReference type="PANTHER" id="PTHR45138:SF9">
    <property type="entry name" value="DIGUANYLATE CYCLASE DGCM-RELATED"/>
    <property type="match status" value="1"/>
</dbReference>
<dbReference type="NCBIfam" id="TIGR00254">
    <property type="entry name" value="GGDEF"/>
    <property type="match status" value="1"/>
</dbReference>
<keyword evidence="4" id="KW-1133">Transmembrane helix</keyword>
<comment type="catalytic activity">
    <reaction evidence="2">
        <text>2 GTP = 3',3'-c-di-GMP + 2 diphosphate</text>
        <dbReference type="Rhea" id="RHEA:24898"/>
        <dbReference type="ChEBI" id="CHEBI:33019"/>
        <dbReference type="ChEBI" id="CHEBI:37565"/>
        <dbReference type="ChEBI" id="CHEBI:58805"/>
        <dbReference type="EC" id="2.7.7.65"/>
    </reaction>
</comment>
<evidence type="ECO:0000313" key="6">
    <source>
        <dbReference type="EMBL" id="QBE66794.1"/>
    </source>
</evidence>
<accession>A0A4P6L5Q5</accession>
<feature type="compositionally biased region" description="Basic and acidic residues" evidence="3">
    <location>
        <begin position="16"/>
        <end position="29"/>
    </location>
</feature>